<dbReference type="Proteomes" id="UP001234202">
    <property type="component" value="Unassembled WGS sequence"/>
</dbReference>
<protein>
    <submittedName>
        <fullName evidence="1">Uncharacterized protein</fullName>
    </submittedName>
</protein>
<name>A0ACC2XS59_9TREE</name>
<proteinExistence type="predicted"/>
<keyword evidence="2" id="KW-1185">Reference proteome</keyword>
<sequence length="919" mass="101681">MISIRLAWLALPLLVRALGPVISTTDSIISLSDPYRHIRSVCFADLNTASCERLPISPLGASDNACALSDSQADSSCIANAIAKTEATLEEKLQDLKESLAQDGVIPDDFLTFEKWKAGQFQVLQDSGQRKEPNPEDFQAQKPLEIDTSTLNVPCVKKKTFKPPIEDSKDTHIRKNIQPLPRENSKVKAEPTAQHKSTPLSPHRYNYASPDCSARIQSASPQSQHASSVLHRSKDRYMLTPCSAKEHWVIIELCDDIRIEAIEIGMFEFFSGIVKEVKLSIGGADDDGTEDQDEDKSAWQEVGSFIGKSVRGTQTFTLDHPTSFQRFIRLDFPSHYGNEYYCPISSIKVYGMNQMEAFKWESRRQKEAEMARKRLEENAKRASDTVTISGTILPSLSPPVNVSTVVESADSALTSPVPVTESPAALSEQIAGPAPLTSNPSGSSHHTPTQTATRGVSDNSSPMSTGNLTISNTSRHATEPGKEMSSIIYATQTPTSAITSNSSAPERTGVTAKGSVSISSQSIFSTDILPNTPKHNAGVPGPRQEARADSSESIYAYIIRRLNDLEGNSTLGMMYMEEQTKATRSILQKLESHLTDWKAKINSSQKQAILQEVSRAFQEKPATQSLRRTVFQRSAFDKKLDDLLLKAEQRETLLERETRSLRSHIRQLREQMTWQQRKTYLHMAANVIIASLIYVGLVRRKAPQNGFHESQSLSLLDESLSMGGTTLSNSPGLASLQSPSPFDFYPEQSGRTRVPSYSKLPSRRSSTPIPHQQRFKEAPSSAQHHSNEQTAVRLNSPEAVRLRPTLTSSLRLAGPRRLARSAHLHTLSNASRMQNLSKHGLGEEGDPRNPYGVSFNRKSPHRRYIQIETPVAFRPKWVGEEALDIFDDDDLDKGSATEAEDDIDDGVSRTSLSNDCRKG</sequence>
<gene>
    <name evidence="1" type="ORF">QFC24_002374</name>
</gene>
<dbReference type="EMBL" id="JASBWV010000006">
    <property type="protein sequence ID" value="KAJ9126102.1"/>
    <property type="molecule type" value="Genomic_DNA"/>
</dbReference>
<comment type="caution">
    <text evidence="1">The sequence shown here is derived from an EMBL/GenBank/DDBJ whole genome shotgun (WGS) entry which is preliminary data.</text>
</comment>
<evidence type="ECO:0000313" key="2">
    <source>
        <dbReference type="Proteomes" id="UP001234202"/>
    </source>
</evidence>
<evidence type="ECO:0000313" key="1">
    <source>
        <dbReference type="EMBL" id="KAJ9126102.1"/>
    </source>
</evidence>
<accession>A0ACC2XS59</accession>
<reference evidence="1" key="1">
    <citation type="submission" date="2023-04" db="EMBL/GenBank/DDBJ databases">
        <title>Draft Genome sequencing of Naganishia species isolated from polar environments using Oxford Nanopore Technology.</title>
        <authorList>
            <person name="Leo P."/>
            <person name="Venkateswaran K."/>
        </authorList>
    </citation>
    <scope>NUCLEOTIDE SEQUENCE</scope>
    <source>
        <strain evidence="1">DBVPG 5303</strain>
    </source>
</reference>
<organism evidence="1 2">
    <name type="scientific">Naganishia onofrii</name>
    <dbReference type="NCBI Taxonomy" id="1851511"/>
    <lineage>
        <taxon>Eukaryota</taxon>
        <taxon>Fungi</taxon>
        <taxon>Dikarya</taxon>
        <taxon>Basidiomycota</taxon>
        <taxon>Agaricomycotina</taxon>
        <taxon>Tremellomycetes</taxon>
        <taxon>Filobasidiales</taxon>
        <taxon>Filobasidiaceae</taxon>
        <taxon>Naganishia</taxon>
    </lineage>
</organism>